<organism evidence="1 2">
    <name type="scientific">Bacillus wiedmannii</name>
    <dbReference type="NCBI Taxonomy" id="1890302"/>
    <lineage>
        <taxon>Bacteria</taxon>
        <taxon>Bacillati</taxon>
        <taxon>Bacillota</taxon>
        <taxon>Bacilli</taxon>
        <taxon>Bacillales</taxon>
        <taxon>Bacillaceae</taxon>
        <taxon>Bacillus</taxon>
        <taxon>Bacillus cereus group</taxon>
    </lineage>
</organism>
<name>A0A242YYR8_9BACI</name>
<dbReference type="Proteomes" id="UP000194945">
    <property type="component" value="Unassembled WGS sequence"/>
</dbReference>
<dbReference type="AlphaFoldDB" id="A0A242YYR8"/>
<reference evidence="1 2" key="1">
    <citation type="submission" date="2016-10" db="EMBL/GenBank/DDBJ databases">
        <title>Comparative genomics of Bacillus thuringiensis reveals a path to pathogens against multiple invertebrate hosts.</title>
        <authorList>
            <person name="Zheng J."/>
            <person name="Gao Q."/>
            <person name="Liu H."/>
            <person name="Peng D."/>
            <person name="Ruan L."/>
            <person name="Sun M."/>
        </authorList>
    </citation>
    <scope>NUCLEOTIDE SEQUENCE [LARGE SCALE GENOMIC DNA]</scope>
    <source>
        <strain evidence="1">BGSC 4BK1</strain>
    </source>
</reference>
<evidence type="ECO:0000313" key="2">
    <source>
        <dbReference type="Proteomes" id="UP000194945"/>
    </source>
</evidence>
<gene>
    <name evidence="1" type="ORF">BK730_24245</name>
</gene>
<protein>
    <submittedName>
        <fullName evidence="1">Uncharacterized protein</fullName>
    </submittedName>
</protein>
<accession>A0A242YYR8</accession>
<dbReference type="EMBL" id="NFDE01000063">
    <property type="protein sequence ID" value="OTX84889.1"/>
    <property type="molecule type" value="Genomic_DNA"/>
</dbReference>
<dbReference type="RefSeq" id="WP_086423060.1">
    <property type="nucleotide sequence ID" value="NZ_NFDE01000063.1"/>
</dbReference>
<sequence length="137" mass="15558">MPDILFARIKNSTNENICVYGPPMEGDTNKCNNNVCDNSRYILKPGQTTPLWWDCDGFQLPNDRYYISNGRGPIKGPAAIKYSDLKSVEIFKEGSNYKCVGSTDDGFFHAGQVNWFIRDSEAAFYQKTFDSRYDVPS</sequence>
<comment type="caution">
    <text evidence="1">The sequence shown here is derived from an EMBL/GenBank/DDBJ whole genome shotgun (WGS) entry which is preliminary data.</text>
</comment>
<proteinExistence type="predicted"/>
<evidence type="ECO:0000313" key="1">
    <source>
        <dbReference type="EMBL" id="OTX84889.1"/>
    </source>
</evidence>